<accession>A0AAD0W312</accession>
<gene>
    <name evidence="2" type="ORF">D0511_05545</name>
</gene>
<evidence type="ECO:0000313" key="2">
    <source>
        <dbReference type="EMBL" id="AXR01594.1"/>
    </source>
</evidence>
<dbReference type="Proteomes" id="UP000258102">
    <property type="component" value="Chromosome 1"/>
</dbReference>
<feature type="transmembrane region" description="Helical" evidence="1">
    <location>
        <begin position="89"/>
        <end position="108"/>
    </location>
</feature>
<feature type="transmembrane region" description="Helical" evidence="1">
    <location>
        <begin position="37"/>
        <end position="59"/>
    </location>
</feature>
<reference evidence="2 3" key="1">
    <citation type="submission" date="2018-08" db="EMBL/GenBank/DDBJ databases">
        <title>Whole Genome Sequences of Two Pseudoalteromonas piscicida Strains, DE1-A and DE2-A, which Exhibit Strong Antibacterial Activity against Vibrio vulnificus.</title>
        <authorList>
            <person name="Richards G.P."/>
            <person name="Needleman D.S."/>
            <person name="Watson M.A."/>
            <person name="Polson S.W."/>
        </authorList>
    </citation>
    <scope>NUCLEOTIDE SEQUENCE [LARGE SCALE GENOMIC DNA]</scope>
    <source>
        <strain evidence="2 3">DE2-A</strain>
    </source>
</reference>
<dbReference type="EMBL" id="CP031761">
    <property type="protein sequence ID" value="AXR01594.1"/>
    <property type="molecule type" value="Genomic_DNA"/>
</dbReference>
<keyword evidence="1" id="KW-0812">Transmembrane</keyword>
<dbReference type="AlphaFoldDB" id="A0AAD0W312"/>
<organism evidence="2 3">
    <name type="scientific">Pseudoalteromonas piscicida</name>
    <dbReference type="NCBI Taxonomy" id="43662"/>
    <lineage>
        <taxon>Bacteria</taxon>
        <taxon>Pseudomonadati</taxon>
        <taxon>Pseudomonadota</taxon>
        <taxon>Gammaproteobacteria</taxon>
        <taxon>Alteromonadales</taxon>
        <taxon>Pseudoalteromonadaceae</taxon>
        <taxon>Pseudoalteromonas</taxon>
    </lineage>
</organism>
<protein>
    <submittedName>
        <fullName evidence="2">Uncharacterized protein</fullName>
    </submittedName>
</protein>
<evidence type="ECO:0000313" key="3">
    <source>
        <dbReference type="Proteomes" id="UP000258102"/>
    </source>
</evidence>
<keyword evidence="1" id="KW-0472">Membrane</keyword>
<evidence type="ECO:0000256" key="1">
    <source>
        <dbReference type="SAM" id="Phobius"/>
    </source>
</evidence>
<feature type="transmembrane region" description="Helical" evidence="1">
    <location>
        <begin position="12"/>
        <end position="31"/>
    </location>
</feature>
<sequence>MKNKTDREKLKLALCLALWAGLFSYFGQPYIHNNQDAVNIIVTVFSILAGFLIAVITLIGDPKSLPAGGWQVAQLGSVLTYNRLVRKKWLFKLYLITLFLIFCAILIKKPCPKLVIWFEYVYLYTGFIASVLSFKLPAALMELQEERIQNEINERRKKEGIEDD</sequence>
<keyword evidence="1" id="KW-1133">Transmembrane helix</keyword>
<proteinExistence type="predicted"/>
<dbReference type="KEGG" id="ppis:B1L02_12185"/>
<name>A0AAD0W312_PSEO7</name>
<feature type="transmembrane region" description="Helical" evidence="1">
    <location>
        <begin position="114"/>
        <end position="134"/>
    </location>
</feature>
<dbReference type="RefSeq" id="WP_088531233.1">
    <property type="nucleotide sequence ID" value="NZ_CP021646.1"/>
</dbReference>